<evidence type="ECO:0000313" key="7">
    <source>
        <dbReference type="Proteomes" id="UP000230002"/>
    </source>
</evidence>
<feature type="compositionally biased region" description="Basic and acidic residues" evidence="4">
    <location>
        <begin position="1494"/>
        <end position="1514"/>
    </location>
</feature>
<dbReference type="GO" id="GO:0005856">
    <property type="term" value="C:cytoskeleton"/>
    <property type="evidence" value="ECO:0007669"/>
    <property type="project" value="UniProtKB-SubCell"/>
</dbReference>
<sequence>MSEATDASIPSGSPPDAPTASPSHPDTENAGVRDILAIADEVLSLERKHAPEKTEMDEALEWHEVIELQAFSERRAWIEEKIKFLEQLPPIEVFVGLDAVRTSATEVPGLPTREQLQEWMVEHDRIEKETEIFDSGELKKLKKFTKAAAQRNLSPADTDLIEITLTTIYSLDKLLHLLRDRLDNLNLLSVRLTWEERRIGAWNDRRQLLDDLYDFLGSRVRWSPSVYETLEADDPNPGEYTLKRRGSMVSMRSVASETSLASIPGYSRGARYKLAESLSQDAARFASRTSSLRHTKIASAGKALDKLIDDSRKPVPDELLDEQDKLENEGITEMEDVGKFVMQMVLQWKKADEFYVETLKDKSDAQTLLEEIEVAKLNHPTPRQDSSFMSRASALSKRLLLRGSPSFSPLFPKPEHHHFPEQAACTDVIVDQLSSEAASALQQVKKAEACAREYHASLEAVKNVEIVCRAASDLSTKFLSLIDRMENGISTSSGDGTPPDLSTEDCLDSTHHSVFLSLFPSVLQELQQANDESGPLLSKARATLLHLDFPGVDAQFKSDSTAAIDALEANRVAAAKTKDLVSTRIFALTQVRKVWSAMDRLFHETDDARGEIVDAMSRQMWRQQVRHDAPPTPESPAATLPVVATSPTHVTERLTQLQVQLTQNVFVPLSTLSPSLSSALSEYLTRSSSALEAFLNATNDTARFWEVVQQQATMMGTVRDEVHSFQIRIEDLKVRYDKGAQDIFAGSLDEDAITETEKTLAGELTSAKSTIQSFLDELPRRIPFVGEAKIVGLVERGTPKRRVSLPGLFSLETIQQAAQPTLPFDPAALDKGVRIDVNTYSMMLSGAIKALESRVDYFQLAKKAHAVDVVLTALTEHLGHASDAVTSIHSALAQGEERLSSGRLSELVSNLEDAVMTHEASIERALSPVREALQTLRSTQGISETSARDAVVSTRQKAVENAESQFNSWKKTIAGLKQQLADAHKAELHRVAEETRLREEQERLEAEAEALRAREQAAAAEAARLAELEQARVEREKADAEERERRDRERAEAEERERLERIAREKAEEEERERRARQEEEERMRRLQAEAEERAQREKAEAEERAQREQAEAEERARREQAEAEERERREKAEAEERARREAEEKARREAEERARGEAEERARREEEERLKRELLERERVERERMEKGRLEQERLERQKAEAEERERRERQEAIERAAREELERRKLEALRLAEESAIVDSPLDTVVEVSFSGGDSDDVFGVWAASSGLSPEMSDLSARIFAFRKRLRSIGINDAARPGSRSSGELPTDDTRKAMVKAFSALAGDVAKLPRTVSDEPVVATDLRSLRRELELSKELLTRVNQLADFSVLLRDCDEALSDLLEHIDSYPSPPFGPLSTPHQSDTSLTPEEQLSARLTFTRDVLSRMKTLARTLSDDKRVPAEHERILQTWSELEAMALDRIDGQKSRPSSVISSGRSSRASVIKSSSHSNKPTDSPRVRASLDSRPRHSLDKKSGFSKLSASPKFLTPPVPSPAARRAISGSSAGTSASTRSSSRLSIASSVRSVSGPSSAASGSLYGSTFSSRQRTNSTTSNSSLATPPMPKRPLPLPSTSSGSRPRAQTATRASSPAYSDAGRSTGRSSLNLPRAPTTHSTWGRAPRLSFPAQQHKSPPSRIPTAKARKPYIANPKNKLDVAVGDVVNKLPVDIKVELVADTWKDQSGKYWIGDTEPKLCFCRILRSQTVMVRVGGGWQELSRFIKDHFADAFRLLSVPENTPPRMGSKEEKWISSSTLGQAAEIISPPRPPKTPEPKDPYLPSFALSTPSGRSPQSLKTSPSPGSPLHALQFIRRAEMADLSYRPETPTRTTRSGTSSVLNTPSRHFPQPVWRP</sequence>
<feature type="compositionally biased region" description="Pro residues" evidence="4">
    <location>
        <begin position="1599"/>
        <end position="1608"/>
    </location>
</feature>
<organism evidence="6 7">
    <name type="scientific">Ganoderma sinense ZZ0214-1</name>
    <dbReference type="NCBI Taxonomy" id="1077348"/>
    <lineage>
        <taxon>Eukaryota</taxon>
        <taxon>Fungi</taxon>
        <taxon>Dikarya</taxon>
        <taxon>Basidiomycota</taxon>
        <taxon>Agaricomycotina</taxon>
        <taxon>Agaricomycetes</taxon>
        <taxon>Polyporales</taxon>
        <taxon>Polyporaceae</taxon>
        <taxon>Ganoderma</taxon>
    </lineage>
</organism>
<evidence type="ECO:0000256" key="3">
    <source>
        <dbReference type="ARBA" id="ARBA00023212"/>
    </source>
</evidence>
<keyword evidence="3" id="KW-0206">Cytoskeleton</keyword>
<feature type="compositionally biased region" description="Polar residues" evidence="4">
    <location>
        <begin position="1818"/>
        <end position="1835"/>
    </location>
</feature>
<feature type="compositionally biased region" description="Polar residues" evidence="4">
    <location>
        <begin position="1637"/>
        <end position="1653"/>
    </location>
</feature>
<feature type="compositionally biased region" description="Low complexity" evidence="4">
    <location>
        <begin position="1533"/>
        <end position="1598"/>
    </location>
</feature>
<dbReference type="Gene3D" id="3.30.920.20">
    <property type="entry name" value="Gas2-like domain"/>
    <property type="match status" value="1"/>
</dbReference>
<feature type="region of interest" description="Disordered" evidence="4">
    <location>
        <begin position="1187"/>
        <end position="1209"/>
    </location>
</feature>
<feature type="domain" description="GAR" evidence="5">
    <location>
        <begin position="1686"/>
        <end position="1764"/>
    </location>
</feature>
<feature type="region of interest" description="Disordered" evidence="4">
    <location>
        <begin position="1795"/>
        <end position="1887"/>
    </location>
</feature>
<protein>
    <submittedName>
        <fullName evidence="6">Transporter</fullName>
    </submittedName>
</protein>
<dbReference type="PANTHER" id="PTHR34755:SF4">
    <property type="entry name" value="F-BOX DOMAIN-CONTAINING PROTEIN"/>
    <property type="match status" value="1"/>
</dbReference>
<dbReference type="PANTHER" id="PTHR34755">
    <property type="entry name" value="SERINE/ARGININE REPETITIVE MATRIX PROTEIN 3-RELATED"/>
    <property type="match status" value="1"/>
</dbReference>
<accession>A0A2G8SSP5</accession>
<evidence type="ECO:0000256" key="1">
    <source>
        <dbReference type="ARBA" id="ARBA00004245"/>
    </source>
</evidence>
<dbReference type="PROSITE" id="PS51460">
    <property type="entry name" value="GAR"/>
    <property type="match status" value="1"/>
</dbReference>
<gene>
    <name evidence="6" type="ORF">GSI_00412</name>
</gene>
<proteinExistence type="predicted"/>
<evidence type="ECO:0000313" key="6">
    <source>
        <dbReference type="EMBL" id="PIL36723.1"/>
    </source>
</evidence>
<dbReference type="SUPFAM" id="SSF143575">
    <property type="entry name" value="GAS2 domain-like"/>
    <property type="match status" value="1"/>
</dbReference>
<dbReference type="GO" id="GO:0008017">
    <property type="term" value="F:microtubule binding"/>
    <property type="evidence" value="ECO:0007669"/>
    <property type="project" value="InterPro"/>
</dbReference>
<feature type="region of interest" description="Disordered" evidence="4">
    <location>
        <begin position="1"/>
        <end position="32"/>
    </location>
</feature>
<feature type="region of interest" description="Disordered" evidence="4">
    <location>
        <begin position="1032"/>
        <end position="1169"/>
    </location>
</feature>
<keyword evidence="7" id="KW-1185">Reference proteome</keyword>
<feature type="region of interest" description="Disordered" evidence="4">
    <location>
        <begin position="1461"/>
        <end position="1683"/>
    </location>
</feature>
<evidence type="ECO:0000256" key="2">
    <source>
        <dbReference type="ARBA" id="ARBA00022490"/>
    </source>
</evidence>
<keyword evidence="2" id="KW-0963">Cytoplasm</keyword>
<reference evidence="6 7" key="1">
    <citation type="journal article" date="2015" name="Sci. Rep.">
        <title>Chromosome-level genome map provides insights into diverse defense mechanisms in the medicinal fungus Ganoderma sinense.</title>
        <authorList>
            <person name="Zhu Y."/>
            <person name="Xu J."/>
            <person name="Sun C."/>
            <person name="Zhou S."/>
            <person name="Xu H."/>
            <person name="Nelson D.R."/>
            <person name="Qian J."/>
            <person name="Song J."/>
            <person name="Luo H."/>
            <person name="Xiang L."/>
            <person name="Li Y."/>
            <person name="Xu Z."/>
            <person name="Ji A."/>
            <person name="Wang L."/>
            <person name="Lu S."/>
            <person name="Hayward A."/>
            <person name="Sun W."/>
            <person name="Li X."/>
            <person name="Schwartz D.C."/>
            <person name="Wang Y."/>
            <person name="Chen S."/>
        </authorList>
    </citation>
    <scope>NUCLEOTIDE SEQUENCE [LARGE SCALE GENOMIC DNA]</scope>
    <source>
        <strain evidence="6 7">ZZ0214-1</strain>
    </source>
</reference>
<dbReference type="OrthoDB" id="10017054at2759"/>
<dbReference type="EMBL" id="AYKW01000001">
    <property type="protein sequence ID" value="PIL36723.1"/>
    <property type="molecule type" value="Genomic_DNA"/>
</dbReference>
<dbReference type="SMART" id="SM00243">
    <property type="entry name" value="GAS2"/>
    <property type="match status" value="1"/>
</dbReference>
<evidence type="ECO:0000259" key="5">
    <source>
        <dbReference type="PROSITE" id="PS51460"/>
    </source>
</evidence>
<feature type="compositionally biased region" description="Low complexity" evidence="4">
    <location>
        <begin position="1857"/>
        <end position="1871"/>
    </location>
</feature>
<dbReference type="InterPro" id="IPR036534">
    <property type="entry name" value="GAR_dom_sf"/>
</dbReference>
<comment type="subcellular location">
    <subcellularLocation>
        <location evidence="1">Cytoplasm</location>
        <location evidence="1">Cytoskeleton</location>
    </subcellularLocation>
</comment>
<feature type="compositionally biased region" description="Polar residues" evidence="4">
    <location>
        <begin position="1610"/>
        <end position="1629"/>
    </location>
</feature>
<dbReference type="InterPro" id="IPR052109">
    <property type="entry name" value="SRRM_Domain-Containing"/>
</dbReference>
<name>A0A2G8SSP5_9APHY</name>
<comment type="caution">
    <text evidence="6">The sequence shown here is derived from an EMBL/GenBank/DDBJ whole genome shotgun (WGS) entry which is preliminary data.</text>
</comment>
<dbReference type="InterPro" id="IPR003108">
    <property type="entry name" value="GAR_dom"/>
</dbReference>
<feature type="compositionally biased region" description="Low complexity" evidence="4">
    <location>
        <begin position="1466"/>
        <end position="1489"/>
    </location>
</feature>
<dbReference type="Pfam" id="PF02187">
    <property type="entry name" value="GAS2"/>
    <property type="match status" value="1"/>
</dbReference>
<dbReference type="Proteomes" id="UP000230002">
    <property type="component" value="Unassembled WGS sequence"/>
</dbReference>
<evidence type="ECO:0000256" key="4">
    <source>
        <dbReference type="SAM" id="MobiDB-lite"/>
    </source>
</evidence>